<comment type="similarity">
    <text evidence="5 14 16">Belongs to the RNase HII family.</text>
</comment>
<feature type="binding site" evidence="14 15">
    <location>
        <position position="76"/>
    </location>
    <ligand>
        <name>a divalent metal cation</name>
        <dbReference type="ChEBI" id="CHEBI:60240"/>
    </ligand>
</feature>
<evidence type="ECO:0000256" key="3">
    <source>
        <dbReference type="ARBA" id="ARBA00004065"/>
    </source>
</evidence>
<evidence type="ECO:0000256" key="15">
    <source>
        <dbReference type="PROSITE-ProRule" id="PRU01319"/>
    </source>
</evidence>
<feature type="binding site" evidence="14 15">
    <location>
        <position position="168"/>
    </location>
    <ligand>
        <name>a divalent metal cation</name>
        <dbReference type="ChEBI" id="CHEBI:60240"/>
    </ligand>
</feature>
<dbReference type="Gene3D" id="3.30.420.10">
    <property type="entry name" value="Ribonuclease H-like superfamily/Ribonuclease H"/>
    <property type="match status" value="1"/>
</dbReference>
<dbReference type="PROSITE" id="PS51975">
    <property type="entry name" value="RNASE_H_2"/>
    <property type="match status" value="1"/>
</dbReference>
<dbReference type="NCBIfam" id="NF000595">
    <property type="entry name" value="PRK00015.1-3"/>
    <property type="match status" value="1"/>
</dbReference>
<dbReference type="InterPro" id="IPR012337">
    <property type="entry name" value="RNaseH-like_sf"/>
</dbReference>
<feature type="binding site" evidence="14 15">
    <location>
        <position position="77"/>
    </location>
    <ligand>
        <name>a divalent metal cation</name>
        <dbReference type="ChEBI" id="CHEBI:60240"/>
    </ligand>
</feature>
<keyword evidence="9 14" id="KW-0540">Nuclease</keyword>
<evidence type="ECO:0000256" key="11">
    <source>
        <dbReference type="ARBA" id="ARBA00022759"/>
    </source>
</evidence>
<evidence type="ECO:0000256" key="8">
    <source>
        <dbReference type="ARBA" id="ARBA00022490"/>
    </source>
</evidence>
<evidence type="ECO:0000256" key="13">
    <source>
        <dbReference type="ARBA" id="ARBA00023211"/>
    </source>
</evidence>
<dbReference type="RefSeq" id="WP_004913092.1">
    <property type="nucleotide sequence ID" value="NZ_MPLS01000007.1"/>
</dbReference>
<evidence type="ECO:0000256" key="16">
    <source>
        <dbReference type="RuleBase" id="RU003515"/>
    </source>
</evidence>
<sequence length="262" mass="29225">MSETIKAIRTQLETISPDDERLLVWQQDSRVGVQKAIQNWRKSQDRAAKKQTAFVHRFDIERQYWEQGYDNIAGIDEVGRGPLAGPVIAAAVILPHNFNVIDVIDSKQLSAKKRLDLYEKIMTQALAVGIGEVEAATIDAINIYEAARMAMTIAVSKLQLKAEVLLIDAMRLDLDIPQEFLIKGDARSNSIGAASIVAKVTRDRLMTDYGLKYPGYGFERNAGYGTKEHLQAIETKGITPIHRKTFAPIKDMQSSIAKSPRD</sequence>
<dbReference type="Pfam" id="PF01351">
    <property type="entry name" value="RNase_HII"/>
    <property type="match status" value="1"/>
</dbReference>
<evidence type="ECO:0000256" key="6">
    <source>
        <dbReference type="ARBA" id="ARBA00012180"/>
    </source>
</evidence>
<dbReference type="HAMAP" id="MF_00052_B">
    <property type="entry name" value="RNase_HII_B"/>
    <property type="match status" value="1"/>
</dbReference>
<evidence type="ECO:0000256" key="4">
    <source>
        <dbReference type="ARBA" id="ARBA00004496"/>
    </source>
</evidence>
<evidence type="ECO:0000256" key="2">
    <source>
        <dbReference type="ARBA" id="ARBA00001946"/>
    </source>
</evidence>
<dbReference type="InterPro" id="IPR036397">
    <property type="entry name" value="RNaseH_sf"/>
</dbReference>
<comment type="catalytic activity">
    <reaction evidence="1 14 15 16">
        <text>Endonucleolytic cleavage to 5'-phosphomonoester.</text>
        <dbReference type="EC" id="3.1.26.4"/>
    </reaction>
</comment>
<evidence type="ECO:0000256" key="10">
    <source>
        <dbReference type="ARBA" id="ARBA00022723"/>
    </source>
</evidence>
<dbReference type="STRING" id="33968.BMS77_07145"/>
<comment type="caution">
    <text evidence="18">The sequence shown here is derived from an EMBL/GenBank/DDBJ whole genome shotgun (WGS) entry which is preliminary data.</text>
</comment>
<dbReference type="GO" id="GO:0004523">
    <property type="term" value="F:RNA-DNA hybrid ribonuclease activity"/>
    <property type="evidence" value="ECO:0007669"/>
    <property type="project" value="UniProtKB-UniRule"/>
</dbReference>
<dbReference type="GO" id="GO:0043137">
    <property type="term" value="P:DNA replication, removal of RNA primer"/>
    <property type="evidence" value="ECO:0007669"/>
    <property type="project" value="TreeGrafter"/>
</dbReference>
<reference evidence="18 19" key="1">
    <citation type="journal article" date="2017" name="Front. Microbiol.">
        <title>Genomic Characterization of Dairy Associated Leuconostoc Species and Diversity of Leuconostocs in Undefined Mixed Mesophilic Starter Cultures.</title>
        <authorList>
            <person name="Frantzen C.A."/>
            <person name="Kot W."/>
            <person name="Pedersen T.B."/>
            <person name="Ardo Y.M."/>
            <person name="Broadbent J.R."/>
            <person name="Neve H."/>
            <person name="Hansen L.H."/>
            <person name="Dal Bello F."/>
            <person name="Ostlie H.M."/>
            <person name="Kleppen H.P."/>
            <person name="Vogensen F.K."/>
            <person name="Holo H."/>
        </authorList>
    </citation>
    <scope>NUCLEOTIDE SEQUENCE [LARGE SCALE GENOMIC DNA]</scope>
    <source>
        <strain evidence="18 19">LMGCF08</strain>
    </source>
</reference>
<dbReference type="GO" id="GO:0032299">
    <property type="term" value="C:ribonuclease H2 complex"/>
    <property type="evidence" value="ECO:0007669"/>
    <property type="project" value="TreeGrafter"/>
</dbReference>
<proteinExistence type="inferred from homology"/>
<keyword evidence="13 14" id="KW-0464">Manganese</keyword>
<gene>
    <name evidence="14" type="primary">rnhB</name>
    <name evidence="18" type="ORF">BMR96_03205</name>
</gene>
<organism evidence="18 19">
    <name type="scientific">Leuconostoc pseudomesenteroides</name>
    <dbReference type="NCBI Taxonomy" id="33968"/>
    <lineage>
        <taxon>Bacteria</taxon>
        <taxon>Bacillati</taxon>
        <taxon>Bacillota</taxon>
        <taxon>Bacilli</taxon>
        <taxon>Lactobacillales</taxon>
        <taxon>Lactobacillaceae</taxon>
        <taxon>Leuconostoc</taxon>
    </lineage>
</organism>
<dbReference type="EMBL" id="MPLS01000007">
    <property type="protein sequence ID" value="ORI98222.1"/>
    <property type="molecule type" value="Genomic_DNA"/>
</dbReference>
<dbReference type="GO" id="GO:0005737">
    <property type="term" value="C:cytoplasm"/>
    <property type="evidence" value="ECO:0007669"/>
    <property type="project" value="UniProtKB-SubCell"/>
</dbReference>
<dbReference type="GO" id="GO:0003723">
    <property type="term" value="F:RNA binding"/>
    <property type="evidence" value="ECO:0007669"/>
    <property type="project" value="UniProtKB-UniRule"/>
</dbReference>
<dbReference type="InterPro" id="IPR024567">
    <property type="entry name" value="RNase_HII/HIII_dom"/>
</dbReference>
<keyword evidence="12 14" id="KW-0378">Hydrolase</keyword>
<name>A0A1X0VEQ9_LEUPS</name>
<dbReference type="CDD" id="cd07182">
    <property type="entry name" value="RNase_HII_bacteria_HII_like"/>
    <property type="match status" value="1"/>
</dbReference>
<protein>
    <recommendedName>
        <fullName evidence="7 14">Ribonuclease HII</fullName>
        <shortName evidence="14">RNase HII</shortName>
        <ecNumber evidence="6 14">3.1.26.4</ecNumber>
    </recommendedName>
</protein>
<evidence type="ECO:0000313" key="18">
    <source>
        <dbReference type="EMBL" id="ORI98222.1"/>
    </source>
</evidence>
<dbReference type="InterPro" id="IPR022898">
    <property type="entry name" value="RNase_HII"/>
</dbReference>
<accession>A0A1X0VEQ9</accession>
<comment type="function">
    <text evidence="3 14 16">Endonuclease that specifically degrades the RNA of RNA-DNA hybrids.</text>
</comment>
<comment type="cofactor">
    <cofactor evidence="2">
        <name>Mg(2+)</name>
        <dbReference type="ChEBI" id="CHEBI:18420"/>
    </cofactor>
</comment>
<evidence type="ECO:0000313" key="19">
    <source>
        <dbReference type="Proteomes" id="UP000192288"/>
    </source>
</evidence>
<dbReference type="FunFam" id="3.30.420.10:FF:000006">
    <property type="entry name" value="Ribonuclease HII"/>
    <property type="match status" value="1"/>
</dbReference>
<dbReference type="InterPro" id="IPR001352">
    <property type="entry name" value="RNase_HII/HIII"/>
</dbReference>
<keyword evidence="10 14" id="KW-0479">Metal-binding</keyword>
<dbReference type="SUPFAM" id="SSF53098">
    <property type="entry name" value="Ribonuclease H-like"/>
    <property type="match status" value="1"/>
</dbReference>
<evidence type="ECO:0000256" key="1">
    <source>
        <dbReference type="ARBA" id="ARBA00000077"/>
    </source>
</evidence>
<dbReference type="Proteomes" id="UP000192288">
    <property type="component" value="Unassembled WGS sequence"/>
</dbReference>
<evidence type="ECO:0000256" key="14">
    <source>
        <dbReference type="HAMAP-Rule" id="MF_00052"/>
    </source>
</evidence>
<evidence type="ECO:0000256" key="7">
    <source>
        <dbReference type="ARBA" id="ARBA00019179"/>
    </source>
</evidence>
<evidence type="ECO:0000259" key="17">
    <source>
        <dbReference type="PROSITE" id="PS51975"/>
    </source>
</evidence>
<evidence type="ECO:0000256" key="5">
    <source>
        <dbReference type="ARBA" id="ARBA00007383"/>
    </source>
</evidence>
<dbReference type="NCBIfam" id="NF000594">
    <property type="entry name" value="PRK00015.1-1"/>
    <property type="match status" value="1"/>
</dbReference>
<keyword evidence="11 14" id="KW-0255">Endonuclease</keyword>
<dbReference type="EC" id="3.1.26.4" evidence="6 14"/>
<evidence type="ECO:0000256" key="9">
    <source>
        <dbReference type="ARBA" id="ARBA00022722"/>
    </source>
</evidence>
<comment type="subcellular location">
    <subcellularLocation>
        <location evidence="4 14">Cytoplasm</location>
    </subcellularLocation>
</comment>
<dbReference type="GO" id="GO:0006298">
    <property type="term" value="P:mismatch repair"/>
    <property type="evidence" value="ECO:0007669"/>
    <property type="project" value="TreeGrafter"/>
</dbReference>
<feature type="domain" description="RNase H type-2" evidence="17">
    <location>
        <begin position="70"/>
        <end position="258"/>
    </location>
</feature>
<keyword evidence="8 14" id="KW-0963">Cytoplasm</keyword>
<dbReference type="eggNOG" id="COG0164">
    <property type="taxonomic scope" value="Bacteria"/>
</dbReference>
<dbReference type="AlphaFoldDB" id="A0A1X0VEQ9"/>
<evidence type="ECO:0000256" key="12">
    <source>
        <dbReference type="ARBA" id="ARBA00022801"/>
    </source>
</evidence>
<dbReference type="PANTHER" id="PTHR10954:SF18">
    <property type="entry name" value="RIBONUCLEASE HII"/>
    <property type="match status" value="1"/>
</dbReference>
<comment type="cofactor">
    <cofactor evidence="14 15">
        <name>Mn(2+)</name>
        <dbReference type="ChEBI" id="CHEBI:29035"/>
    </cofactor>
    <cofactor evidence="14 15">
        <name>Mg(2+)</name>
        <dbReference type="ChEBI" id="CHEBI:18420"/>
    </cofactor>
    <text evidence="14 15">Manganese or magnesium. Binds 1 divalent metal ion per monomer in the absence of substrate. May bind a second metal ion after substrate binding.</text>
</comment>
<dbReference type="GO" id="GO:0030145">
    <property type="term" value="F:manganese ion binding"/>
    <property type="evidence" value="ECO:0007669"/>
    <property type="project" value="UniProtKB-UniRule"/>
</dbReference>
<dbReference type="PANTHER" id="PTHR10954">
    <property type="entry name" value="RIBONUCLEASE H2 SUBUNIT A"/>
    <property type="match status" value="1"/>
</dbReference>